<sequence length="98" mass="11786">MIAKFNFCVSTKFGINMFNQEQQSRIIEMAWEDRTPFEAIENLYGLNYSQLVNFMREHISSGSFKVWRKRHAGRKTKHLKLRDPAIMRSHCKTQYKQR</sequence>
<dbReference type="EMBL" id="AHCF02000001">
    <property type="protein sequence ID" value="ERG62815.1"/>
    <property type="molecule type" value="Genomic_DNA"/>
</dbReference>
<organism evidence="1 2">
    <name type="scientific">Pseudoalteromonas undina</name>
    <dbReference type="NCBI Taxonomy" id="43660"/>
    <lineage>
        <taxon>Bacteria</taxon>
        <taxon>Pseudomonadati</taxon>
        <taxon>Pseudomonadota</taxon>
        <taxon>Gammaproteobacteria</taxon>
        <taxon>Alteromonadales</taxon>
        <taxon>Pseudoalteromonadaceae</taxon>
        <taxon>Pseudoalteromonas</taxon>
    </lineage>
</organism>
<protein>
    <recommendedName>
        <fullName evidence="3">TIGR03643 family protein</fullName>
    </recommendedName>
</protein>
<reference evidence="1" key="1">
    <citation type="journal article" date="2012" name="J. Bacteriol.">
        <title>Genome sequences of type strains of seven species of the marine bacterium Pseudoalteromonas.</title>
        <authorList>
            <person name="Xie B.B."/>
            <person name="Shu Y.L."/>
            <person name="Qin Q.L."/>
            <person name="Rong J.C."/>
            <person name="Zhang X.Y."/>
            <person name="Chen X.L."/>
            <person name="Shi M."/>
            <person name="He H.L."/>
            <person name="Zhou B.C."/>
            <person name="Zhang Y.Z."/>
        </authorList>
    </citation>
    <scope>NUCLEOTIDE SEQUENCE [LARGE SCALE GENOMIC DNA]</scope>
    <source>
        <strain evidence="1">NCIMB 2128</strain>
    </source>
</reference>
<evidence type="ECO:0008006" key="3">
    <source>
        <dbReference type="Google" id="ProtNLM"/>
    </source>
</evidence>
<dbReference type="Proteomes" id="UP000016534">
    <property type="component" value="Unassembled WGS sequence"/>
</dbReference>
<comment type="caution">
    <text evidence="1">The sequence shown here is derived from an EMBL/GenBank/DDBJ whole genome shotgun (WGS) entry which is preliminary data.</text>
</comment>
<evidence type="ECO:0000313" key="2">
    <source>
        <dbReference type="Proteomes" id="UP000016534"/>
    </source>
</evidence>
<keyword evidence="2" id="KW-1185">Reference proteome</keyword>
<dbReference type="NCBIfam" id="TIGR03643">
    <property type="entry name" value="TIGR03643 family protein"/>
    <property type="match status" value="1"/>
</dbReference>
<dbReference type="Pfam" id="PF10985">
    <property type="entry name" value="DUF2805"/>
    <property type="match status" value="1"/>
</dbReference>
<reference evidence="1" key="2">
    <citation type="submission" date="2013-04" db="EMBL/GenBank/DDBJ databases">
        <title>Genome sequence of Pseudoalteromonas undina.</title>
        <authorList>
            <person name="Xie B.-B."/>
            <person name="Rong J.-C."/>
            <person name="Qin Q.-L."/>
            <person name="Shu Y.-L."/>
            <person name="Zhang Y.-Z."/>
        </authorList>
    </citation>
    <scope>NUCLEOTIDE SEQUENCE</scope>
    <source>
        <strain evidence="1">NCIMB 2128</strain>
    </source>
</reference>
<accession>A0ABP2Y384</accession>
<proteinExistence type="predicted"/>
<gene>
    <name evidence="1" type="ORF">PUND_00285</name>
</gene>
<dbReference type="InterPro" id="IPR019882">
    <property type="entry name" value="CHP03643"/>
</dbReference>
<evidence type="ECO:0000313" key="1">
    <source>
        <dbReference type="EMBL" id="ERG62815.1"/>
    </source>
</evidence>
<name>A0ABP2Y384_9GAMM</name>